<dbReference type="SUPFAM" id="SSF75005">
    <property type="entry name" value="Arabinanase/levansucrase/invertase"/>
    <property type="match status" value="1"/>
</dbReference>
<accession>M5RU26</accession>
<dbReference type="Gene3D" id="3.40.720.10">
    <property type="entry name" value="Alkaline Phosphatase, subunit A"/>
    <property type="match status" value="1"/>
</dbReference>
<dbReference type="GO" id="GO:0005975">
    <property type="term" value="P:carbohydrate metabolic process"/>
    <property type="evidence" value="ECO:0007669"/>
    <property type="project" value="InterPro"/>
</dbReference>
<dbReference type="Gene3D" id="2.60.120.200">
    <property type="match status" value="1"/>
</dbReference>
<feature type="non-terminal residue" evidence="7">
    <location>
        <position position="821"/>
    </location>
</feature>
<dbReference type="EMBL" id="ANOG01000050">
    <property type="protein sequence ID" value="EMI22706.1"/>
    <property type="molecule type" value="Genomic_DNA"/>
</dbReference>
<dbReference type="PANTHER" id="PTHR42693">
    <property type="entry name" value="ARYLSULFATASE FAMILY MEMBER"/>
    <property type="match status" value="1"/>
</dbReference>
<evidence type="ECO:0000256" key="3">
    <source>
        <dbReference type="ARBA" id="ARBA00022801"/>
    </source>
</evidence>
<keyword evidence="4" id="KW-0326">Glycosidase</keyword>
<feature type="domain" description="Sulfatase N-terminal" evidence="6">
    <location>
        <begin position="6"/>
        <end position="424"/>
    </location>
</feature>
<dbReference type="InterPro" id="IPR017850">
    <property type="entry name" value="Alkaline_phosphatase_core_sf"/>
</dbReference>
<sequence>MAAERPNILVFLADDLGYSDLGCYGGEIPTPHIDSLAEGGVRFTQVYNSARCCPTRASLMTGLYPSQTGIGDFTTGRPDPKRGPGYIGRLNDQCATLAEVLKPAGYGCYYVGKWHLHPDTGPIRRGFDEFYGYTNDHSHDQYDADYYIRLPEGRIKEIDPAANEFYATDVFNEYALNFIRKGQNSDKPWFLFLGHSSPHFPVQAPAERADKYDAVYQRGWDVLREERFARMQKLGLVDGDRWKLSPRSIVPVDRDDIANGFSGQQNPAWDSLDKDRQLDLARRMAVFAAMVEGVDNGVGQILDHLKQTDDLDNTLILFLSDNGACYEWGPFGFDGKSRRGTTTLRAGDEIREIGGRGTHQSYGSGWANLGNTPFRLYKHFTNEGGISSPFIAHWPDGIEPSDDWIRDPAHVMDVMPTLVQVAGATYPATLNGNTITPFEGTSLLPAMRGESLAERTIGFDHQAAHALRKGDWKAVYAKRMPNELKWELYNLAEDRSELNDLAEQEPERTQSMVAQWEQWARRVGVIWEPEQPNASRDRNAANSKSPQIANRPLKIQVVAEAKQPNGVVIAQGGNQHGYALHFIDGVPSLDVRVNGKVTRVTANEKVSGKVKLNATLSDREVSLSVNDQPPSRQPSPGLIPAQPIDSLSVGFDDRTSAGDYAAPNRFNGKVLDYKVNVASTKAADDFPASAFIQQKNDRKPGPVMDAESIRAGLKSHDRALFIKSGWIRDPYITLGPDDYYYLTGTQPNEGDPREAADPYNIGLGNESIVGNQVRVYRSSDLIQWEPLGPIFTTDDTLAAKQQGNKPKHIWAPEIHWLGDRW</sequence>
<dbReference type="GO" id="GO:0004553">
    <property type="term" value="F:hydrolase activity, hydrolyzing O-glycosyl compounds"/>
    <property type="evidence" value="ECO:0007669"/>
    <property type="project" value="InterPro"/>
</dbReference>
<keyword evidence="3" id="KW-0378">Hydrolase</keyword>
<dbReference type="SUPFAM" id="SSF49899">
    <property type="entry name" value="Concanavalin A-like lectins/glucanases"/>
    <property type="match status" value="1"/>
</dbReference>
<feature type="region of interest" description="Disordered" evidence="5">
    <location>
        <begin position="620"/>
        <end position="644"/>
    </location>
</feature>
<evidence type="ECO:0000313" key="8">
    <source>
        <dbReference type="Proteomes" id="UP000011991"/>
    </source>
</evidence>
<dbReference type="SUPFAM" id="SSF53649">
    <property type="entry name" value="Alkaline phosphatase-like"/>
    <property type="match status" value="1"/>
</dbReference>
<dbReference type="Gene3D" id="2.115.10.20">
    <property type="entry name" value="Glycosyl hydrolase domain, family 43"/>
    <property type="match status" value="1"/>
</dbReference>
<evidence type="ECO:0000259" key="6">
    <source>
        <dbReference type="Pfam" id="PF00884"/>
    </source>
</evidence>
<evidence type="ECO:0000256" key="1">
    <source>
        <dbReference type="ARBA" id="ARBA00008779"/>
    </source>
</evidence>
<evidence type="ECO:0000256" key="5">
    <source>
        <dbReference type="SAM" id="MobiDB-lite"/>
    </source>
</evidence>
<dbReference type="Pfam" id="PF00884">
    <property type="entry name" value="Sulfatase"/>
    <property type="match status" value="1"/>
</dbReference>
<dbReference type="InterPro" id="IPR006710">
    <property type="entry name" value="Glyco_hydro_43"/>
</dbReference>
<evidence type="ECO:0000256" key="4">
    <source>
        <dbReference type="ARBA" id="ARBA00023295"/>
    </source>
</evidence>
<dbReference type="Gene3D" id="3.30.1120.10">
    <property type="match status" value="1"/>
</dbReference>
<reference evidence="7 8" key="1">
    <citation type="journal article" date="2013" name="Mar. Genomics">
        <title>Expression of sulfatases in Rhodopirellula baltica and the diversity of sulfatases in the genus Rhodopirellula.</title>
        <authorList>
            <person name="Wegner C.E."/>
            <person name="Richter-Heitmann T."/>
            <person name="Klindworth A."/>
            <person name="Klockow C."/>
            <person name="Richter M."/>
            <person name="Achstetter T."/>
            <person name="Glockner F.O."/>
            <person name="Harder J."/>
        </authorList>
    </citation>
    <scope>NUCLEOTIDE SEQUENCE [LARGE SCALE GENOMIC DNA]</scope>
    <source>
        <strain evidence="7 8">SM1</strain>
    </source>
</reference>
<protein>
    <submittedName>
        <fullName evidence="7">Arylsulfatase</fullName>
    </submittedName>
</protein>
<comment type="similarity">
    <text evidence="2">Belongs to the glycosyl hydrolase 43 family.</text>
</comment>
<comment type="similarity">
    <text evidence="1">Belongs to the sulfatase family.</text>
</comment>
<evidence type="ECO:0000256" key="2">
    <source>
        <dbReference type="ARBA" id="ARBA00009865"/>
    </source>
</evidence>
<dbReference type="GO" id="GO:0004065">
    <property type="term" value="F:arylsulfatase activity"/>
    <property type="evidence" value="ECO:0007669"/>
    <property type="project" value="TreeGrafter"/>
</dbReference>
<dbReference type="InterPro" id="IPR023296">
    <property type="entry name" value="Glyco_hydro_beta-prop_sf"/>
</dbReference>
<dbReference type="Proteomes" id="UP000011991">
    <property type="component" value="Unassembled WGS sequence"/>
</dbReference>
<evidence type="ECO:0000313" key="7">
    <source>
        <dbReference type="EMBL" id="EMI22706.1"/>
    </source>
</evidence>
<organism evidence="7 8">
    <name type="scientific">Rhodopirellula maiorica SM1</name>
    <dbReference type="NCBI Taxonomy" id="1265738"/>
    <lineage>
        <taxon>Bacteria</taxon>
        <taxon>Pseudomonadati</taxon>
        <taxon>Planctomycetota</taxon>
        <taxon>Planctomycetia</taxon>
        <taxon>Pirellulales</taxon>
        <taxon>Pirellulaceae</taxon>
        <taxon>Novipirellula</taxon>
    </lineage>
</organism>
<proteinExistence type="inferred from homology"/>
<dbReference type="InterPro" id="IPR013320">
    <property type="entry name" value="ConA-like_dom_sf"/>
</dbReference>
<name>M5RU26_9BACT</name>
<dbReference type="InterPro" id="IPR000917">
    <property type="entry name" value="Sulfatase_N"/>
</dbReference>
<dbReference type="PANTHER" id="PTHR42693:SF53">
    <property type="entry name" value="ENDO-4-O-SULFATASE"/>
    <property type="match status" value="1"/>
</dbReference>
<gene>
    <name evidence="7" type="ORF">RMSM_00370</name>
</gene>
<comment type="caution">
    <text evidence="7">The sequence shown here is derived from an EMBL/GenBank/DDBJ whole genome shotgun (WGS) entry which is preliminary data.</text>
</comment>
<dbReference type="CDD" id="cd16025">
    <property type="entry name" value="PAS_like"/>
    <property type="match status" value="1"/>
</dbReference>
<dbReference type="AlphaFoldDB" id="M5RU26"/>
<keyword evidence="8" id="KW-1185">Reference proteome</keyword>
<dbReference type="Pfam" id="PF04616">
    <property type="entry name" value="Glyco_hydro_43"/>
    <property type="match status" value="1"/>
</dbReference>
<dbReference type="InterPro" id="IPR050738">
    <property type="entry name" value="Sulfatase"/>
</dbReference>